<evidence type="ECO:0000313" key="2">
    <source>
        <dbReference type="EMBL" id="KAE9215586.1"/>
    </source>
</evidence>
<organism evidence="2 3">
    <name type="scientific">Phytophthora fragariae</name>
    <dbReference type="NCBI Taxonomy" id="53985"/>
    <lineage>
        <taxon>Eukaryota</taxon>
        <taxon>Sar</taxon>
        <taxon>Stramenopiles</taxon>
        <taxon>Oomycota</taxon>
        <taxon>Peronosporomycetes</taxon>
        <taxon>Peronosporales</taxon>
        <taxon>Peronosporaceae</taxon>
        <taxon>Phytophthora</taxon>
    </lineage>
</organism>
<accession>A0A6G0NNG9</accession>
<dbReference type="InterPro" id="IPR052727">
    <property type="entry name" value="Rab4/Rab5_effector"/>
</dbReference>
<proteinExistence type="predicted"/>
<evidence type="ECO:0000256" key="1">
    <source>
        <dbReference type="SAM" id="MobiDB-lite"/>
    </source>
</evidence>
<dbReference type="Proteomes" id="UP000476176">
    <property type="component" value="Unassembled WGS sequence"/>
</dbReference>
<dbReference type="PANTHER" id="PTHR13510">
    <property type="entry name" value="FYVE-FINGER-CONTAINING RAB5 EFFECTOR PROTEIN RABENOSYN-5-RELATED"/>
    <property type="match status" value="1"/>
</dbReference>
<reference evidence="2 3" key="1">
    <citation type="submission" date="2018-09" db="EMBL/GenBank/DDBJ databases">
        <title>Genomic investigation of the strawberry pathogen Phytophthora fragariae indicates pathogenicity is determined by transcriptional variation in three key races.</title>
        <authorList>
            <person name="Adams T.M."/>
            <person name="Armitage A.D."/>
            <person name="Sobczyk M.K."/>
            <person name="Bates H.J."/>
            <person name="Dunwell J.M."/>
            <person name="Nellist C.F."/>
            <person name="Harrison R.J."/>
        </authorList>
    </citation>
    <scope>NUCLEOTIDE SEQUENCE [LARGE SCALE GENOMIC DNA]</scope>
    <source>
        <strain evidence="2 3">BC-23</strain>
    </source>
</reference>
<dbReference type="AlphaFoldDB" id="A0A6G0NNG9"/>
<dbReference type="PANTHER" id="PTHR13510:SF44">
    <property type="entry name" value="RABENOSYN-5"/>
    <property type="match status" value="1"/>
</dbReference>
<dbReference type="InterPro" id="IPR023393">
    <property type="entry name" value="START-like_dom_sf"/>
</dbReference>
<dbReference type="SUPFAM" id="SSF55961">
    <property type="entry name" value="Bet v1-like"/>
    <property type="match status" value="1"/>
</dbReference>
<name>A0A6G0NNG9_9STRA</name>
<feature type="region of interest" description="Disordered" evidence="1">
    <location>
        <begin position="376"/>
        <end position="397"/>
    </location>
</feature>
<dbReference type="EMBL" id="QXGC01000950">
    <property type="protein sequence ID" value="KAE9215586.1"/>
    <property type="molecule type" value="Genomic_DNA"/>
</dbReference>
<sequence length="397" mass="44258">MSVADFQADHHESMDKRFTVNPFGRLELTAQDRAQLVQLADELVLAKFEEYEEHLNNQKQVDLNRWKKFTKSGPTTTYLERKNSNPDSKLPALLMVGPLPGTLDENMFGLVSPTIEAMRIKTSYLNDFSAAAALATIIEPTEEQPFRSVVIKWMEIDIPGASIGLVRNRDYVYLESSGILRLKNGERVGYHLFHSVSFPQAHELPNRVRGNMSFCGIFHQEGPDRTDCRGTGIMDPGGDMIRVMAVMGMVQATMAGLKYAYCGQMKKLAWLLELKHAQAKERGTPVAEPECATCMKHLKPSKLSDFRRSNSTCKLCFGALCGTCKISKKLSFITPDLELAQRKVNFCVKCLVEATRLDTLEAARQQFVYKKPVKPSVYGSSVASDASSCSESTFSAS</sequence>
<dbReference type="Gene3D" id="3.30.530.20">
    <property type="match status" value="1"/>
</dbReference>
<protein>
    <recommendedName>
        <fullName evidence="4">FYVE-type domain-containing protein</fullName>
    </recommendedName>
</protein>
<evidence type="ECO:0008006" key="4">
    <source>
        <dbReference type="Google" id="ProtNLM"/>
    </source>
</evidence>
<comment type="caution">
    <text evidence="2">The sequence shown here is derived from an EMBL/GenBank/DDBJ whole genome shotgun (WGS) entry which is preliminary data.</text>
</comment>
<evidence type="ECO:0000313" key="3">
    <source>
        <dbReference type="Proteomes" id="UP000476176"/>
    </source>
</evidence>
<feature type="compositionally biased region" description="Low complexity" evidence="1">
    <location>
        <begin position="380"/>
        <end position="397"/>
    </location>
</feature>
<gene>
    <name evidence="2" type="ORF">PF004_g14710</name>
</gene>